<keyword evidence="6" id="KW-0804">Transcription</keyword>
<gene>
    <name evidence="9" type="ORF">IIE05_14350</name>
</gene>
<dbReference type="SMART" id="SM00411">
    <property type="entry name" value="BHL"/>
    <property type="match status" value="1"/>
</dbReference>
<evidence type="ECO:0000313" key="10">
    <source>
        <dbReference type="Proteomes" id="UP000618926"/>
    </source>
</evidence>
<evidence type="ECO:0000256" key="4">
    <source>
        <dbReference type="ARBA" id="ARBA00023015"/>
    </source>
</evidence>
<comment type="caution">
    <text evidence="9">The sequence shown here is derived from an EMBL/GenBank/DDBJ whole genome shotgun (WGS) entry which is preliminary data.</text>
</comment>
<dbReference type="InterPro" id="IPR000119">
    <property type="entry name" value="Hist_DNA-bd"/>
</dbReference>
<dbReference type="PROSITE" id="PS00045">
    <property type="entry name" value="HISTONE_LIKE"/>
    <property type="match status" value="1"/>
</dbReference>
<keyword evidence="4" id="KW-0805">Transcription regulation</keyword>
<proteinExistence type="inferred from homology"/>
<dbReference type="SUPFAM" id="SSF47729">
    <property type="entry name" value="IHF-like DNA-binding proteins"/>
    <property type="match status" value="1"/>
</dbReference>
<evidence type="ECO:0000256" key="8">
    <source>
        <dbReference type="RuleBase" id="RU003939"/>
    </source>
</evidence>
<dbReference type="InterPro" id="IPR010992">
    <property type="entry name" value="IHF-like_DNA-bd_dom_sf"/>
</dbReference>
<comment type="similarity">
    <text evidence="1 8">Belongs to the bacterial histone-like protein family.</text>
</comment>
<organism evidence="9 10">
    <name type="scientific">Geobacter anodireducens</name>
    <dbReference type="NCBI Taxonomy" id="1340425"/>
    <lineage>
        <taxon>Bacteria</taxon>
        <taxon>Pseudomonadati</taxon>
        <taxon>Thermodesulfobacteriota</taxon>
        <taxon>Desulfuromonadia</taxon>
        <taxon>Geobacterales</taxon>
        <taxon>Geobacteraceae</taxon>
        <taxon>Geobacter</taxon>
    </lineage>
</organism>
<dbReference type="InterPro" id="IPR005684">
    <property type="entry name" value="IHF_alpha"/>
</dbReference>
<keyword evidence="10" id="KW-1185">Reference proteome</keyword>
<evidence type="ECO:0000256" key="2">
    <source>
        <dbReference type="ARBA" id="ARBA00018329"/>
    </source>
</evidence>
<accession>A0ABR9NY20</accession>
<dbReference type="EMBL" id="JADBFD010000022">
    <property type="protein sequence ID" value="MBE2889143.1"/>
    <property type="molecule type" value="Genomic_DNA"/>
</dbReference>
<evidence type="ECO:0000256" key="3">
    <source>
        <dbReference type="ARBA" id="ARBA00022845"/>
    </source>
</evidence>
<dbReference type="PANTHER" id="PTHR33175:SF2">
    <property type="entry name" value="INTEGRATION HOST FACTOR SUBUNIT ALPHA"/>
    <property type="match status" value="1"/>
</dbReference>
<evidence type="ECO:0000256" key="6">
    <source>
        <dbReference type="ARBA" id="ARBA00023163"/>
    </source>
</evidence>
<name>A0ABR9NY20_9BACT</name>
<dbReference type="PANTHER" id="PTHR33175">
    <property type="entry name" value="DNA-BINDING PROTEIN HU"/>
    <property type="match status" value="1"/>
</dbReference>
<dbReference type="RefSeq" id="WP_192905858.1">
    <property type="nucleotide sequence ID" value="NZ_JADBFD010000022.1"/>
</dbReference>
<keyword evidence="7" id="KW-0233">DNA recombination</keyword>
<keyword evidence="3" id="KW-0810">Translation regulation</keyword>
<evidence type="ECO:0000256" key="5">
    <source>
        <dbReference type="ARBA" id="ARBA00023125"/>
    </source>
</evidence>
<dbReference type="InterPro" id="IPR020816">
    <property type="entry name" value="Histone-like_DNA-bd_CS"/>
</dbReference>
<evidence type="ECO:0000313" key="9">
    <source>
        <dbReference type="EMBL" id="MBE2889143.1"/>
    </source>
</evidence>
<sequence length="104" mass="11750">MTKANIVEKVSDRCGISKKDSIEMVELVFSILKNTLEIGEDIKISGFGKFEIKNKHARKGRNPQTGDAITIEARRILTFKPSTILKNNINSNRSLKNSLYLRTI</sequence>
<keyword evidence="5" id="KW-0238">DNA-binding</keyword>
<protein>
    <recommendedName>
        <fullName evidence="2">Integration host factor subunit alpha</fullName>
    </recommendedName>
</protein>
<dbReference type="Pfam" id="PF00216">
    <property type="entry name" value="Bac_DNA_binding"/>
    <property type="match status" value="1"/>
</dbReference>
<dbReference type="NCBIfam" id="NF001401">
    <property type="entry name" value="PRK00285.1"/>
    <property type="match status" value="1"/>
</dbReference>
<dbReference type="PRINTS" id="PR01727">
    <property type="entry name" value="DNABINDINGHU"/>
</dbReference>
<reference evidence="9 10" key="1">
    <citation type="submission" date="2020-10" db="EMBL/GenBank/DDBJ databases">
        <title>Investigation of anaerobic biodegradation of phenanthrene by a sulfate-dependent Geobacter anodireducens strain PheS2.</title>
        <authorList>
            <person name="Zhang Z."/>
        </authorList>
    </citation>
    <scope>NUCLEOTIDE SEQUENCE [LARGE SCALE GENOMIC DNA]</scope>
    <source>
        <strain evidence="9 10">PheS2</strain>
    </source>
</reference>
<evidence type="ECO:0000256" key="1">
    <source>
        <dbReference type="ARBA" id="ARBA00010529"/>
    </source>
</evidence>
<dbReference type="Gene3D" id="4.10.520.10">
    <property type="entry name" value="IHF-like DNA-binding proteins"/>
    <property type="match status" value="1"/>
</dbReference>
<dbReference type="Proteomes" id="UP000618926">
    <property type="component" value="Unassembled WGS sequence"/>
</dbReference>
<dbReference type="CDD" id="cd13835">
    <property type="entry name" value="IHF_A"/>
    <property type="match status" value="1"/>
</dbReference>
<evidence type="ECO:0000256" key="7">
    <source>
        <dbReference type="ARBA" id="ARBA00023172"/>
    </source>
</evidence>